<gene>
    <name evidence="7" type="ORF">CAP_6676</name>
</gene>
<dbReference type="PROSITE" id="PS50011">
    <property type="entry name" value="PROTEIN_KINASE_DOM"/>
    <property type="match status" value="1"/>
</dbReference>
<dbReference type="EMBL" id="ASRX01000057">
    <property type="protein sequence ID" value="EYF02646.1"/>
    <property type="molecule type" value="Genomic_DNA"/>
</dbReference>
<evidence type="ECO:0000313" key="8">
    <source>
        <dbReference type="Proteomes" id="UP000019678"/>
    </source>
</evidence>
<dbReference type="eggNOG" id="COG4403">
    <property type="taxonomic scope" value="Bacteria"/>
</dbReference>
<dbReference type="GO" id="GO:0005524">
    <property type="term" value="F:ATP binding"/>
    <property type="evidence" value="ECO:0007669"/>
    <property type="project" value="UniProtKB-KW"/>
</dbReference>
<dbReference type="AlphaFoldDB" id="A0A017T279"/>
<keyword evidence="1" id="KW-0808">Transferase</keyword>
<dbReference type="Gene3D" id="1.50.10.10">
    <property type="match status" value="1"/>
</dbReference>
<evidence type="ECO:0000259" key="6">
    <source>
        <dbReference type="PROSITE" id="PS50011"/>
    </source>
</evidence>
<dbReference type="SUPFAM" id="SSF56112">
    <property type="entry name" value="Protein kinase-like (PK-like)"/>
    <property type="match status" value="1"/>
</dbReference>
<dbReference type="Gene3D" id="1.10.510.10">
    <property type="entry name" value="Transferase(Phosphotransferase) domain 1"/>
    <property type="match status" value="1"/>
</dbReference>
<dbReference type="InterPro" id="IPR057929">
    <property type="entry name" value="RamC_N"/>
</dbReference>
<evidence type="ECO:0000256" key="2">
    <source>
        <dbReference type="ARBA" id="ARBA00022741"/>
    </source>
</evidence>
<organism evidence="7 8">
    <name type="scientific">Chondromyces apiculatus DSM 436</name>
    <dbReference type="NCBI Taxonomy" id="1192034"/>
    <lineage>
        <taxon>Bacteria</taxon>
        <taxon>Pseudomonadati</taxon>
        <taxon>Myxococcota</taxon>
        <taxon>Polyangia</taxon>
        <taxon>Polyangiales</taxon>
        <taxon>Polyangiaceae</taxon>
        <taxon>Chondromyces</taxon>
    </lineage>
</organism>
<name>A0A017T279_9BACT</name>
<dbReference type="PROSITE" id="PS00108">
    <property type="entry name" value="PROTEIN_KINASE_ST"/>
    <property type="match status" value="1"/>
</dbReference>
<dbReference type="SMART" id="SM00220">
    <property type="entry name" value="S_TKc"/>
    <property type="match status" value="1"/>
</dbReference>
<evidence type="ECO:0000256" key="4">
    <source>
        <dbReference type="ARBA" id="ARBA00022840"/>
    </source>
</evidence>
<dbReference type="InterPro" id="IPR008271">
    <property type="entry name" value="Ser/Thr_kinase_AS"/>
</dbReference>
<keyword evidence="2" id="KW-0547">Nucleotide-binding</keyword>
<evidence type="ECO:0000256" key="3">
    <source>
        <dbReference type="ARBA" id="ARBA00022777"/>
    </source>
</evidence>
<keyword evidence="4" id="KW-0067">ATP-binding</keyword>
<dbReference type="Proteomes" id="UP000019678">
    <property type="component" value="Unassembled WGS sequence"/>
</dbReference>
<dbReference type="InterPro" id="IPR000719">
    <property type="entry name" value="Prot_kinase_dom"/>
</dbReference>
<dbReference type="PANTHER" id="PTHR43289">
    <property type="entry name" value="MITOGEN-ACTIVATED PROTEIN KINASE KINASE KINASE 20-RELATED"/>
    <property type="match status" value="1"/>
</dbReference>
<sequence>MNLASSASKPGSPPTDPLFDLVSSSCLALHARATGRRPSCDGGPEDPWIRVLHDGGNATPEQGWKLHLSATVASAEEILRRALPVLLAEEAVFKVAGSLATLTALNQGDSGLAQVGKFVTVYPRDDDQAVRLAARLDEVTRGLPGPAIPSDRALRPGSRVFYRYGSYGQRALQLPTGELVPAMKAPDGQLVPDRRPTAYASPAWAVDPFVAAGVAPELPRATATRVIAGRYVPAATLHRSPRSTVLLALDLKAYRRCVLKRVERWDAARLRHEADVLRRLGPDPGFPALHDILEDDEHLHLVLEDLAGETLTTHVQRDAARGIFAPPERLVALGRALAALLGKLHAAGLAHGDLKSSNVLLGSDPAEIRLIDFEMAHGPSLPALLSHGRGTRGYRSPAQIAGALPSPADDIHALGALLYFVATGAEPAEGPRDAPLHGRPPEVLNPALPPALCAVITRCLAPDPRARFATAADVSAALADALLPPSLRARAAARPAFPTSILCPAPTEVLAFLRHPPDAHPSDAEEVFPHPVYPEVLPPPASDAPPASYIAPLPSLPSARPVRAEALDLAWQLADTLVHAAAPAPAPAPAPQDGLFWPDLHPAAHGLPSRDIGHGTAGIVLALAALTTAFGVTAHRATLARAAMGLLHAPRPEGPPAAGLYLGEAGVGTALLAAGRALDDPSLCAAAEARGRFIATLPFVSPDLYNGAAGRLRFHLWLWTATGREEHLDAALRAGAHLLTVAERDDEGYARWTSLEASGRQSCTPQLGYAHGAAGIADCLLDLAEASGETHFLEAARGAARWLTAQAVPALADGSGRAWPVVENGPPHDAHWCHGATGIGRFFLHAAACNLLPSAGDMAARAARTVARGARWIGPSQCHGLAGNVEFLVDMFQETADATYLADAAVLFRLLQAFADEHEGRRLWQADRPGVRVPAFQVGYAGVAACLLRLGDPAAAPHLLSGRAFGGPARMTRRRAWVA</sequence>
<dbReference type="Pfam" id="PF05147">
    <property type="entry name" value="LANC_like"/>
    <property type="match status" value="1"/>
</dbReference>
<protein>
    <recommendedName>
        <fullName evidence="6">Protein kinase domain-containing protein</fullName>
    </recommendedName>
</protein>
<feature type="binding site" evidence="5">
    <location>
        <position position="878"/>
    </location>
    <ligand>
        <name>Zn(2+)</name>
        <dbReference type="ChEBI" id="CHEBI:29105"/>
    </ligand>
</feature>
<dbReference type="SMART" id="SM01260">
    <property type="entry name" value="LANC_like"/>
    <property type="match status" value="1"/>
</dbReference>
<comment type="caution">
    <text evidence="7">The sequence shown here is derived from an EMBL/GenBank/DDBJ whole genome shotgun (WGS) entry which is preliminary data.</text>
</comment>
<reference evidence="7 8" key="1">
    <citation type="submission" date="2013-05" db="EMBL/GenBank/DDBJ databases">
        <title>Genome assembly of Chondromyces apiculatus DSM 436.</title>
        <authorList>
            <person name="Sharma G."/>
            <person name="Khatri I."/>
            <person name="Kaur C."/>
            <person name="Mayilraj S."/>
            <person name="Subramanian S."/>
        </authorList>
    </citation>
    <scope>NUCLEOTIDE SEQUENCE [LARGE SCALE GENOMIC DNA]</scope>
    <source>
        <strain evidence="7 8">DSM 436</strain>
    </source>
</reference>
<accession>A0A017T279</accession>
<dbReference type="GO" id="GO:0046872">
    <property type="term" value="F:metal ion binding"/>
    <property type="evidence" value="ECO:0007669"/>
    <property type="project" value="UniProtKB-KW"/>
</dbReference>
<proteinExistence type="predicted"/>
<dbReference type="GO" id="GO:0004674">
    <property type="term" value="F:protein serine/threonine kinase activity"/>
    <property type="evidence" value="ECO:0007669"/>
    <property type="project" value="TreeGrafter"/>
</dbReference>
<dbReference type="SUPFAM" id="SSF158745">
    <property type="entry name" value="LanC-like"/>
    <property type="match status" value="1"/>
</dbReference>
<evidence type="ECO:0000313" key="7">
    <source>
        <dbReference type="EMBL" id="EYF02646.1"/>
    </source>
</evidence>
<dbReference type="InterPro" id="IPR007822">
    <property type="entry name" value="LANC-like"/>
</dbReference>
<dbReference type="PRINTS" id="PR01950">
    <property type="entry name" value="LANCSUPER"/>
</dbReference>
<feature type="binding site" evidence="5">
    <location>
        <position position="879"/>
    </location>
    <ligand>
        <name>Zn(2+)</name>
        <dbReference type="ChEBI" id="CHEBI:29105"/>
    </ligand>
</feature>
<feature type="domain" description="Protein kinase" evidence="6">
    <location>
        <begin position="231"/>
        <end position="483"/>
    </location>
</feature>
<dbReference type="Pfam" id="PF25816">
    <property type="entry name" value="RamC_N"/>
    <property type="match status" value="1"/>
</dbReference>
<dbReference type="GO" id="GO:0031179">
    <property type="term" value="P:peptide modification"/>
    <property type="evidence" value="ECO:0007669"/>
    <property type="project" value="InterPro"/>
</dbReference>
<dbReference type="GO" id="GO:0005975">
    <property type="term" value="P:carbohydrate metabolic process"/>
    <property type="evidence" value="ECO:0007669"/>
    <property type="project" value="InterPro"/>
</dbReference>
<keyword evidence="5" id="KW-0479">Metal-binding</keyword>
<feature type="binding site" evidence="5">
    <location>
        <position position="833"/>
    </location>
    <ligand>
        <name>Zn(2+)</name>
        <dbReference type="ChEBI" id="CHEBI:29105"/>
    </ligand>
</feature>
<keyword evidence="5" id="KW-0862">Zinc</keyword>
<dbReference type="Pfam" id="PF00069">
    <property type="entry name" value="Pkinase"/>
    <property type="match status" value="1"/>
</dbReference>
<dbReference type="PANTHER" id="PTHR43289:SF34">
    <property type="entry name" value="SERINE_THREONINE-PROTEIN KINASE YBDM-RELATED"/>
    <property type="match status" value="1"/>
</dbReference>
<evidence type="ECO:0000256" key="1">
    <source>
        <dbReference type="ARBA" id="ARBA00022679"/>
    </source>
</evidence>
<dbReference type="InterPro" id="IPR011009">
    <property type="entry name" value="Kinase-like_dom_sf"/>
</dbReference>
<evidence type="ECO:0000256" key="5">
    <source>
        <dbReference type="PIRSR" id="PIRSR607822-1"/>
    </source>
</evidence>
<dbReference type="eggNOG" id="COG0515">
    <property type="taxonomic scope" value="Bacteria"/>
</dbReference>
<dbReference type="InterPro" id="IPR012341">
    <property type="entry name" value="6hp_glycosidase-like_sf"/>
</dbReference>
<dbReference type="STRING" id="1192034.CAP_6676"/>
<keyword evidence="3" id="KW-0418">Kinase</keyword>
<keyword evidence="8" id="KW-1185">Reference proteome</keyword>